<dbReference type="Proteomes" id="UP000192602">
    <property type="component" value="Unassembled WGS sequence"/>
</dbReference>
<dbReference type="HAMAP" id="MF_00165">
    <property type="entry name" value="Thymidylate_kinase"/>
    <property type="match status" value="1"/>
</dbReference>
<reference evidence="11" key="1">
    <citation type="submission" date="2017-04" db="EMBL/GenBank/DDBJ databases">
        <authorList>
            <person name="Varghese N."/>
            <person name="Submissions S."/>
        </authorList>
    </citation>
    <scope>NUCLEOTIDE SEQUENCE [LARGE SCALE GENOMIC DNA]</scope>
    <source>
        <strain evidence="11">DSM 16512</strain>
    </source>
</reference>
<keyword evidence="2 8" id="KW-0808">Transferase</keyword>
<evidence type="ECO:0000256" key="7">
    <source>
        <dbReference type="ARBA" id="ARBA00048743"/>
    </source>
</evidence>
<dbReference type="GO" id="GO:0004798">
    <property type="term" value="F:dTMP kinase activity"/>
    <property type="evidence" value="ECO:0007669"/>
    <property type="project" value="UniProtKB-UniRule"/>
</dbReference>
<name>A0A1W1WTT1_9BACT</name>
<keyword evidence="6 8" id="KW-0067">ATP-binding</keyword>
<dbReference type="AlphaFoldDB" id="A0A1W1WTT1"/>
<keyword evidence="11" id="KW-1185">Reference proteome</keyword>
<proteinExistence type="inferred from homology"/>
<dbReference type="PANTHER" id="PTHR10344">
    <property type="entry name" value="THYMIDYLATE KINASE"/>
    <property type="match status" value="1"/>
</dbReference>
<comment type="caution">
    <text evidence="8">Lacks conserved residue(s) required for the propagation of feature annotation.</text>
</comment>
<dbReference type="GO" id="GO:0006235">
    <property type="term" value="P:dTTP biosynthetic process"/>
    <property type="evidence" value="ECO:0007669"/>
    <property type="project" value="UniProtKB-UniRule"/>
</dbReference>
<evidence type="ECO:0000256" key="1">
    <source>
        <dbReference type="ARBA" id="ARBA00009776"/>
    </source>
</evidence>
<keyword evidence="3 8" id="KW-0545">Nucleotide biosynthesis</keyword>
<evidence type="ECO:0000256" key="2">
    <source>
        <dbReference type="ARBA" id="ARBA00022679"/>
    </source>
</evidence>
<evidence type="ECO:0000259" key="9">
    <source>
        <dbReference type="Pfam" id="PF02223"/>
    </source>
</evidence>
<keyword evidence="5 8" id="KW-0418">Kinase</keyword>
<comment type="function">
    <text evidence="8">Phosphorylation of dTMP to form dTDP in both de novo and salvage pathways of dTTP synthesis.</text>
</comment>
<dbReference type="InterPro" id="IPR018094">
    <property type="entry name" value="Thymidylate_kinase"/>
</dbReference>
<dbReference type="EMBL" id="FWWZ01000001">
    <property type="protein sequence ID" value="SMC09599.1"/>
    <property type="molecule type" value="Genomic_DNA"/>
</dbReference>
<dbReference type="Gene3D" id="3.40.50.300">
    <property type="entry name" value="P-loop containing nucleotide triphosphate hydrolases"/>
    <property type="match status" value="1"/>
</dbReference>
<dbReference type="STRING" id="1069081.SAMN05660197_1416"/>
<dbReference type="InterPro" id="IPR027417">
    <property type="entry name" value="P-loop_NTPase"/>
</dbReference>
<comment type="similarity">
    <text evidence="1 8">Belongs to the thymidylate kinase family.</text>
</comment>
<dbReference type="SUPFAM" id="SSF52540">
    <property type="entry name" value="P-loop containing nucleoside triphosphate hydrolases"/>
    <property type="match status" value="1"/>
</dbReference>
<dbReference type="InterPro" id="IPR039430">
    <property type="entry name" value="Thymidylate_kin-like_dom"/>
</dbReference>
<dbReference type="GO" id="GO:0005829">
    <property type="term" value="C:cytosol"/>
    <property type="evidence" value="ECO:0007669"/>
    <property type="project" value="TreeGrafter"/>
</dbReference>
<feature type="domain" description="Thymidylate kinase-like" evidence="9">
    <location>
        <begin position="5"/>
        <end position="185"/>
    </location>
</feature>
<protein>
    <recommendedName>
        <fullName evidence="8">Thymidylate kinase</fullName>
        <ecNumber evidence="8">2.7.4.9</ecNumber>
    </recommendedName>
    <alternativeName>
        <fullName evidence="8">dTMP kinase</fullName>
    </alternativeName>
</protein>
<evidence type="ECO:0000313" key="10">
    <source>
        <dbReference type="EMBL" id="SMC09599.1"/>
    </source>
</evidence>
<dbReference type="GO" id="GO:0005524">
    <property type="term" value="F:ATP binding"/>
    <property type="evidence" value="ECO:0007669"/>
    <property type="project" value="UniProtKB-UniRule"/>
</dbReference>
<evidence type="ECO:0000256" key="4">
    <source>
        <dbReference type="ARBA" id="ARBA00022741"/>
    </source>
</evidence>
<dbReference type="OrthoDB" id="9774907at2"/>
<dbReference type="NCBIfam" id="TIGR00041">
    <property type="entry name" value="DTMP_kinase"/>
    <property type="match status" value="1"/>
</dbReference>
<gene>
    <name evidence="8" type="primary">tmk</name>
    <name evidence="10" type="ORF">SAMN05660197_1416</name>
</gene>
<evidence type="ECO:0000313" key="11">
    <source>
        <dbReference type="Proteomes" id="UP000192602"/>
    </source>
</evidence>
<evidence type="ECO:0000256" key="6">
    <source>
        <dbReference type="ARBA" id="ARBA00022840"/>
    </source>
</evidence>
<dbReference type="RefSeq" id="WP_084275816.1">
    <property type="nucleotide sequence ID" value="NZ_AP026671.1"/>
</dbReference>
<dbReference type="PANTHER" id="PTHR10344:SF4">
    <property type="entry name" value="UMP-CMP KINASE 2, MITOCHONDRIAL"/>
    <property type="match status" value="1"/>
</dbReference>
<organism evidence="10 11">
    <name type="scientific">Nitratiruptor tergarcus DSM 16512</name>
    <dbReference type="NCBI Taxonomy" id="1069081"/>
    <lineage>
        <taxon>Bacteria</taxon>
        <taxon>Pseudomonadati</taxon>
        <taxon>Campylobacterota</taxon>
        <taxon>Epsilonproteobacteria</taxon>
        <taxon>Nautiliales</taxon>
        <taxon>Nitratiruptoraceae</taxon>
        <taxon>Nitratiruptor</taxon>
    </lineage>
</organism>
<evidence type="ECO:0000256" key="8">
    <source>
        <dbReference type="HAMAP-Rule" id="MF_00165"/>
    </source>
</evidence>
<sequence length="192" mass="21903">MYILFEGIDRVGKSTQIALLQKTFPHAIFTKEPGGTPLGKKIRELILHTQNPSTIAELFLFLADRAEHIEKVIIPNKDKLIISDRGFISGIAYAKTKTSMSIEKLQELNAIALQNTYPDKIVFLEISPQELERRLSTQPLDNIEQRGIKYLLEVQEIMKNLVIHSKIAYLILDAAASKEKIFEKIVQFIKEK</sequence>
<keyword evidence="4 8" id="KW-0547">Nucleotide-binding</keyword>
<dbReference type="EC" id="2.7.4.9" evidence="8"/>
<dbReference type="GO" id="GO:0006227">
    <property type="term" value="P:dUDP biosynthetic process"/>
    <property type="evidence" value="ECO:0007669"/>
    <property type="project" value="TreeGrafter"/>
</dbReference>
<dbReference type="CDD" id="cd01672">
    <property type="entry name" value="TMPK"/>
    <property type="match status" value="1"/>
</dbReference>
<accession>A0A1W1WTT1</accession>
<dbReference type="GO" id="GO:0006233">
    <property type="term" value="P:dTDP biosynthetic process"/>
    <property type="evidence" value="ECO:0007669"/>
    <property type="project" value="InterPro"/>
</dbReference>
<evidence type="ECO:0000256" key="5">
    <source>
        <dbReference type="ARBA" id="ARBA00022777"/>
    </source>
</evidence>
<dbReference type="Pfam" id="PF02223">
    <property type="entry name" value="Thymidylate_kin"/>
    <property type="match status" value="1"/>
</dbReference>
<comment type="catalytic activity">
    <reaction evidence="7 8">
        <text>dTMP + ATP = dTDP + ADP</text>
        <dbReference type="Rhea" id="RHEA:13517"/>
        <dbReference type="ChEBI" id="CHEBI:30616"/>
        <dbReference type="ChEBI" id="CHEBI:58369"/>
        <dbReference type="ChEBI" id="CHEBI:63528"/>
        <dbReference type="ChEBI" id="CHEBI:456216"/>
        <dbReference type="EC" id="2.7.4.9"/>
    </reaction>
</comment>
<evidence type="ECO:0000256" key="3">
    <source>
        <dbReference type="ARBA" id="ARBA00022727"/>
    </source>
</evidence>